<accession>A0ABT7QLW3</accession>
<dbReference type="EMBL" id="JANQAO010000003">
    <property type="protein sequence ID" value="MDM5147718.1"/>
    <property type="molecule type" value="Genomic_DNA"/>
</dbReference>
<evidence type="ECO:0000256" key="2">
    <source>
        <dbReference type="ARBA" id="ARBA00005642"/>
    </source>
</evidence>
<dbReference type="Pfam" id="PF16198">
    <property type="entry name" value="TruB_C_2"/>
    <property type="match status" value="1"/>
</dbReference>
<dbReference type="InterPro" id="IPR002501">
    <property type="entry name" value="PsdUridine_synth_N"/>
</dbReference>
<reference evidence="8" key="2">
    <citation type="journal article" date="2023" name="Microbiome">
        <title>Synthase-selected sorting approach identifies a beta-lactone synthase in a nudibranch symbiotic bacterium.</title>
        <authorList>
            <person name="Dzunkova M."/>
            <person name="La Clair J.J."/>
            <person name="Tyml T."/>
            <person name="Doud D."/>
            <person name="Schulz F."/>
            <person name="Piquer-Esteban S."/>
            <person name="Porcel Sanchis D."/>
            <person name="Osborn A."/>
            <person name="Robinson D."/>
            <person name="Louie K.B."/>
            <person name="Bowen B.P."/>
            <person name="Bowers R.M."/>
            <person name="Lee J."/>
            <person name="Arnau V."/>
            <person name="Diaz-Villanueva W."/>
            <person name="Stepanauskas R."/>
            <person name="Gosliner T."/>
            <person name="Date S.V."/>
            <person name="Northen T.R."/>
            <person name="Cheng J.F."/>
            <person name="Burkart M.D."/>
            <person name="Woyke T."/>
        </authorList>
    </citation>
    <scope>NUCLEOTIDE SEQUENCE</scope>
    <source>
        <strain evidence="8">Df01</strain>
    </source>
</reference>
<dbReference type="PANTHER" id="PTHR13767">
    <property type="entry name" value="TRNA-PSEUDOURIDINE SYNTHASE"/>
    <property type="match status" value="1"/>
</dbReference>
<feature type="active site" description="Nucleophile" evidence="5">
    <location>
        <position position="39"/>
    </location>
</feature>
<keyword evidence="3 5" id="KW-0819">tRNA processing</keyword>
<evidence type="ECO:0000256" key="1">
    <source>
        <dbReference type="ARBA" id="ARBA00000385"/>
    </source>
</evidence>
<organism evidence="8 9">
    <name type="scientific">Candidatus Doriopsillibacter californiensis</name>
    <dbReference type="NCBI Taxonomy" id="2970740"/>
    <lineage>
        <taxon>Bacteria</taxon>
        <taxon>Pseudomonadati</taxon>
        <taxon>Pseudomonadota</taxon>
        <taxon>Gammaproteobacteria</taxon>
        <taxon>Candidatus Tethybacterales</taxon>
        <taxon>Candidatus Persebacteraceae</taxon>
        <taxon>Candidatus Doriopsillibacter</taxon>
    </lineage>
</organism>
<comment type="catalytic activity">
    <reaction evidence="1 5">
        <text>uridine(55) in tRNA = pseudouridine(55) in tRNA</text>
        <dbReference type="Rhea" id="RHEA:42532"/>
        <dbReference type="Rhea" id="RHEA-COMP:10101"/>
        <dbReference type="Rhea" id="RHEA-COMP:10102"/>
        <dbReference type="ChEBI" id="CHEBI:65314"/>
        <dbReference type="ChEBI" id="CHEBI:65315"/>
        <dbReference type="EC" id="5.4.99.25"/>
    </reaction>
</comment>
<keyword evidence="4 5" id="KW-0413">Isomerase</keyword>
<dbReference type="GO" id="GO:0160148">
    <property type="term" value="F:tRNA pseudouridine(55) synthase activity"/>
    <property type="evidence" value="ECO:0007669"/>
    <property type="project" value="UniProtKB-EC"/>
</dbReference>
<dbReference type="PANTHER" id="PTHR13767:SF2">
    <property type="entry name" value="PSEUDOURIDYLATE SYNTHASE TRUB1"/>
    <property type="match status" value="1"/>
</dbReference>
<proteinExistence type="inferred from homology"/>
<dbReference type="NCBIfam" id="TIGR00431">
    <property type="entry name" value="TruB"/>
    <property type="match status" value="1"/>
</dbReference>
<protein>
    <recommendedName>
        <fullName evidence="5">tRNA pseudouridine synthase B</fullName>
        <ecNumber evidence="5">5.4.99.25</ecNumber>
    </recommendedName>
    <alternativeName>
        <fullName evidence="5">tRNA pseudouridine(55) synthase</fullName>
        <shortName evidence="5">Psi55 synthase</shortName>
    </alternativeName>
    <alternativeName>
        <fullName evidence="5">tRNA pseudouridylate synthase</fullName>
    </alternativeName>
    <alternativeName>
        <fullName evidence="5">tRNA-uridine isomerase</fullName>
    </alternativeName>
</protein>
<dbReference type="Pfam" id="PF01509">
    <property type="entry name" value="TruB_N"/>
    <property type="match status" value="1"/>
</dbReference>
<comment type="caution">
    <text evidence="8">The sequence shown here is derived from an EMBL/GenBank/DDBJ whole genome shotgun (WGS) entry which is preliminary data.</text>
</comment>
<evidence type="ECO:0000259" key="7">
    <source>
        <dbReference type="Pfam" id="PF16198"/>
    </source>
</evidence>
<gene>
    <name evidence="5 8" type="primary">truB</name>
    <name evidence="8" type="ORF">NQX30_04970</name>
</gene>
<evidence type="ECO:0000256" key="3">
    <source>
        <dbReference type="ARBA" id="ARBA00022694"/>
    </source>
</evidence>
<dbReference type="CDD" id="cd02573">
    <property type="entry name" value="PseudoU_synth_EcTruB"/>
    <property type="match status" value="1"/>
</dbReference>
<dbReference type="InterPro" id="IPR020103">
    <property type="entry name" value="PsdUridine_synth_cat_dom_sf"/>
</dbReference>
<dbReference type="SUPFAM" id="SSF55120">
    <property type="entry name" value="Pseudouridine synthase"/>
    <property type="match status" value="1"/>
</dbReference>
<dbReference type="Proteomes" id="UP001168167">
    <property type="component" value="Unassembled WGS sequence"/>
</dbReference>
<dbReference type="Gene3D" id="3.30.2350.10">
    <property type="entry name" value="Pseudouridine synthase"/>
    <property type="match status" value="1"/>
</dbReference>
<dbReference type="InterPro" id="IPR014780">
    <property type="entry name" value="tRNA_psdUridine_synth_TruB"/>
</dbReference>
<evidence type="ECO:0000313" key="9">
    <source>
        <dbReference type="Proteomes" id="UP001168167"/>
    </source>
</evidence>
<evidence type="ECO:0000256" key="4">
    <source>
        <dbReference type="ARBA" id="ARBA00023235"/>
    </source>
</evidence>
<comment type="function">
    <text evidence="5">Responsible for synthesis of pseudouridine from uracil-55 in the psi GC loop of transfer RNAs.</text>
</comment>
<feature type="domain" description="Pseudouridine synthase II N-terminal" evidence="6">
    <location>
        <begin position="24"/>
        <end position="171"/>
    </location>
</feature>
<sequence length="298" mass="32794">MAGTFVLIDKHQGATSAQAVAIVRRLFNGVKTGHTGTLDPMATGLLTIALGEAAGYIRFMPDDKAYRATVSFGAVSDTGDAWGNVSTQQHPPADLVTRVRDILPDFIGTIMQTAPQHSALKYKGKPLYHYARKNISVPEKRRQVRVHELTLEKSENDNITLFIRCGGGFYVRSLAHDLGVRVGCGAYLSALRRLQCAPFDIAQAQVLDSLTTSATAKQLSIETALTHLPAQSVDNTRLWALAQGQRECPPSDENEESGQLVRLQTANNRFAGVARQRETCFLPQKLLSWTREKKNYDN</sequence>
<feature type="domain" description="tRNA pseudouridylate synthase B C-terminal" evidence="7">
    <location>
        <begin position="172"/>
        <end position="224"/>
    </location>
</feature>
<name>A0ABT7QLW3_9GAMM</name>
<evidence type="ECO:0000313" key="8">
    <source>
        <dbReference type="EMBL" id="MDM5147718.1"/>
    </source>
</evidence>
<keyword evidence="9" id="KW-1185">Reference proteome</keyword>
<dbReference type="InterPro" id="IPR032819">
    <property type="entry name" value="TruB_C"/>
</dbReference>
<reference evidence="8" key="1">
    <citation type="submission" date="2022-08" db="EMBL/GenBank/DDBJ databases">
        <authorList>
            <person name="Dzunkova M."/>
            <person name="La Clair J."/>
            <person name="Tyml T."/>
            <person name="Doud D."/>
            <person name="Schulz F."/>
            <person name="Piquer S."/>
            <person name="Porcel Sanchis D."/>
            <person name="Osborn A."/>
            <person name="Robinson D."/>
            <person name="Louie K.B."/>
            <person name="Bowen B.P."/>
            <person name="Bowers R."/>
            <person name="Lee J."/>
            <person name="Arnau Llombart V."/>
            <person name="Diaz Villanueva W."/>
            <person name="Gosliner T."/>
            <person name="Northen T."/>
            <person name="Cheng J.-F."/>
            <person name="Burkart M.D."/>
            <person name="Woyke T."/>
        </authorList>
    </citation>
    <scope>NUCLEOTIDE SEQUENCE</scope>
    <source>
        <strain evidence="8">Df01</strain>
    </source>
</reference>
<evidence type="ECO:0000256" key="5">
    <source>
        <dbReference type="HAMAP-Rule" id="MF_01080"/>
    </source>
</evidence>
<dbReference type="HAMAP" id="MF_01080">
    <property type="entry name" value="TruB_bact"/>
    <property type="match status" value="1"/>
</dbReference>
<dbReference type="EC" id="5.4.99.25" evidence="5"/>
<comment type="similarity">
    <text evidence="2 5">Belongs to the pseudouridine synthase TruB family. Type 1 subfamily.</text>
</comment>
<evidence type="ECO:0000259" key="6">
    <source>
        <dbReference type="Pfam" id="PF01509"/>
    </source>
</evidence>